<comment type="similarity">
    <text evidence="1">Belongs to the peptidase C14B family.</text>
</comment>
<dbReference type="AlphaFoldDB" id="A0A8H2Y1Y0"/>
<name>A0A8H2Y1Y0_9AGAM</name>
<evidence type="ECO:0000259" key="2">
    <source>
        <dbReference type="Pfam" id="PF00656"/>
    </source>
</evidence>
<protein>
    <recommendedName>
        <fullName evidence="2">Peptidase C14 caspase domain-containing protein</fullName>
    </recommendedName>
</protein>
<feature type="domain" description="Peptidase C14 caspase" evidence="2">
    <location>
        <begin position="24"/>
        <end position="235"/>
    </location>
</feature>
<evidence type="ECO:0000256" key="1">
    <source>
        <dbReference type="ARBA" id="ARBA00009005"/>
    </source>
</evidence>
<dbReference type="Pfam" id="PF00656">
    <property type="entry name" value="Peptidase_C14"/>
    <property type="match status" value="1"/>
</dbReference>
<dbReference type="GO" id="GO:0005737">
    <property type="term" value="C:cytoplasm"/>
    <property type="evidence" value="ECO:0007669"/>
    <property type="project" value="TreeGrafter"/>
</dbReference>
<comment type="caution">
    <text evidence="3">The sequence shown here is derived from an EMBL/GenBank/DDBJ whole genome shotgun (WGS) entry which is preliminary data.</text>
</comment>
<dbReference type="GO" id="GO:0006508">
    <property type="term" value="P:proteolysis"/>
    <property type="evidence" value="ECO:0007669"/>
    <property type="project" value="InterPro"/>
</dbReference>
<sequence>MQNLCSSISRMTSGFRINPKIKYHDPIVIYFAGHGDRMPAPAGWQTADGMVEMILPYDVSTMDVHGRYNYGIPDLTLAFLLYSLSQSKGNNITVILDSCHSGSGTRGQIRYRNSHDPKAPPLPNDLDGQLRRSLGVDYPAEVEQNVASKQPAGTLMAPSLDTHILLAACRDTELAQEIPNIDPDSNEIGDPPSSGVFTTVLLKELRKADLAFTSYATLLRNAMASHRDYRPKFSNLLEKQTFQCEGRNLDRLLFSVQFSISKGKISLMHTVDKAVYRVRVGSAQGIVPGTEFGVFTDRMDAKSPPLALLVARDVGTTMSQLYSMEPNNPLDIPGSAYATIIRYNDHSGGVRIWVDGPVKENEFWKRILINLQPLPILWADSNSPGHHDLEMLLSGEDIELREGDLTPGKLGTTHTLRHSYEPKRLVEMLSAIVYFHYHLKVKNNRTSLRTQVEIKLLELSERSHDWGSVIYQAKGGDLFEDRVASGIVTTLHADPDRILGLELVNNSIDNLYPYVLYYDFEDYSISCLYEPAGRSVKPPLPAGKTLAIGYGSAGSQPFQVDFTNPKSNKEYGAFLLLVAGEWIDVSYLQQDSPFADIPLDARGERRGHHDSVVWDNIIVRVEVIKPK</sequence>
<dbReference type="PANTHER" id="PTHR48104:SF30">
    <property type="entry name" value="METACASPASE-1"/>
    <property type="match status" value="1"/>
</dbReference>
<dbReference type="Proteomes" id="UP000663846">
    <property type="component" value="Unassembled WGS sequence"/>
</dbReference>
<dbReference type="GO" id="GO:0004197">
    <property type="term" value="F:cysteine-type endopeptidase activity"/>
    <property type="evidence" value="ECO:0007669"/>
    <property type="project" value="InterPro"/>
</dbReference>
<dbReference type="Gene3D" id="3.40.50.1460">
    <property type="match status" value="1"/>
</dbReference>
<organism evidence="3 4">
    <name type="scientific">Rhizoctonia solani</name>
    <dbReference type="NCBI Taxonomy" id="456999"/>
    <lineage>
        <taxon>Eukaryota</taxon>
        <taxon>Fungi</taxon>
        <taxon>Dikarya</taxon>
        <taxon>Basidiomycota</taxon>
        <taxon>Agaricomycotina</taxon>
        <taxon>Agaricomycetes</taxon>
        <taxon>Cantharellales</taxon>
        <taxon>Ceratobasidiaceae</taxon>
        <taxon>Rhizoctonia</taxon>
    </lineage>
</organism>
<proteinExistence type="inferred from homology"/>
<gene>
    <name evidence="3" type="ORF">RDB_LOCUS120761</name>
</gene>
<dbReference type="EMBL" id="CAJMWS010000344">
    <property type="protein sequence ID" value="CAE6436192.1"/>
    <property type="molecule type" value="Genomic_DNA"/>
</dbReference>
<evidence type="ECO:0000313" key="4">
    <source>
        <dbReference type="Proteomes" id="UP000663846"/>
    </source>
</evidence>
<dbReference type="PANTHER" id="PTHR48104">
    <property type="entry name" value="METACASPASE-4"/>
    <property type="match status" value="1"/>
</dbReference>
<evidence type="ECO:0000313" key="3">
    <source>
        <dbReference type="EMBL" id="CAE6436192.1"/>
    </source>
</evidence>
<accession>A0A8H2Y1Y0</accession>
<dbReference type="InterPro" id="IPR011600">
    <property type="entry name" value="Pept_C14_caspase"/>
</dbReference>
<reference evidence="3" key="1">
    <citation type="submission" date="2021-01" db="EMBL/GenBank/DDBJ databases">
        <authorList>
            <person name="Kaushik A."/>
        </authorList>
    </citation>
    <scope>NUCLEOTIDE SEQUENCE</scope>
    <source>
        <strain evidence="3">AG1-1C</strain>
    </source>
</reference>
<dbReference type="InterPro" id="IPR050452">
    <property type="entry name" value="Metacaspase"/>
</dbReference>